<accession>A0A0H2S1N7</accession>
<dbReference type="InterPro" id="IPR050546">
    <property type="entry name" value="Glycosyl_Hydrlase_16"/>
</dbReference>
<evidence type="ECO:0000256" key="3">
    <source>
        <dbReference type="SAM" id="SignalP"/>
    </source>
</evidence>
<gene>
    <name evidence="5" type="ORF">SCHPADRAFT_936333</name>
</gene>
<evidence type="ECO:0000256" key="2">
    <source>
        <dbReference type="SAM" id="Phobius"/>
    </source>
</evidence>
<dbReference type="AlphaFoldDB" id="A0A0H2S1N7"/>
<dbReference type="OrthoDB" id="192832at2759"/>
<keyword evidence="2" id="KW-0812">Transmembrane</keyword>
<dbReference type="Gene3D" id="2.60.120.200">
    <property type="match status" value="1"/>
</dbReference>
<feature type="compositionally biased region" description="Low complexity" evidence="1">
    <location>
        <begin position="337"/>
        <end position="348"/>
    </location>
</feature>
<proteinExistence type="predicted"/>
<dbReference type="Proteomes" id="UP000053477">
    <property type="component" value="Unassembled WGS sequence"/>
</dbReference>
<evidence type="ECO:0000259" key="4">
    <source>
        <dbReference type="PROSITE" id="PS51762"/>
    </source>
</evidence>
<keyword evidence="2" id="KW-1133">Transmembrane helix</keyword>
<sequence>MFSTFVISAVTIVAAALVKSASAADPTYSLVFNPQGANFFNNWNFYTGIDTNNTGNVFYVTQQDAENQGLISLNSAGNTIIKVDNTTSGVGNMTFGRNSVYMFSDYQIQSGNLLLFDAVHLPFGCSVWPAFWSQGPVWPDDGEIDIIEGVNMATNNNFSLHTLDGCTHPAAGSSIETGNLLSTDCFNQTAHNMGCVVEAPTPASYGAGFAAGGGGVFAVLWNDTGISMWFFDRSSIPQDLPTDSPDPAGWPNPTAFFPSSSCNLEQFFKPQTLVLDITICGNFGLAVFSQTCPGNCTDLVQTPSNYDNAFFEISYIKVFEETNGSSPSVTPEGTALPTGTQPGSSGSTPSGGSGSSTGAGFPTLSVPTIVSLLSLAIAFFILKV</sequence>
<dbReference type="InParanoid" id="A0A0H2S1N7"/>
<feature type="region of interest" description="Disordered" evidence="1">
    <location>
        <begin position="324"/>
        <end position="357"/>
    </location>
</feature>
<feature type="transmembrane region" description="Helical" evidence="2">
    <location>
        <begin position="364"/>
        <end position="382"/>
    </location>
</feature>
<evidence type="ECO:0000313" key="6">
    <source>
        <dbReference type="Proteomes" id="UP000053477"/>
    </source>
</evidence>
<dbReference type="PANTHER" id="PTHR10963:SF24">
    <property type="entry name" value="GLYCOSIDASE C21B10.07-RELATED"/>
    <property type="match status" value="1"/>
</dbReference>
<dbReference type="InterPro" id="IPR013320">
    <property type="entry name" value="ConA-like_dom_sf"/>
</dbReference>
<feature type="domain" description="GH16" evidence="4">
    <location>
        <begin position="26"/>
        <end position="324"/>
    </location>
</feature>
<feature type="chain" id="PRO_5005202341" description="GH16 domain-containing protein" evidence="3">
    <location>
        <begin position="24"/>
        <end position="384"/>
    </location>
</feature>
<name>A0A0H2S1N7_9AGAM</name>
<dbReference type="SUPFAM" id="SSF49899">
    <property type="entry name" value="Concanavalin A-like lectins/glucanases"/>
    <property type="match status" value="1"/>
</dbReference>
<dbReference type="Pfam" id="PF26113">
    <property type="entry name" value="GH16_XgeA"/>
    <property type="match status" value="1"/>
</dbReference>
<dbReference type="PROSITE" id="PS51762">
    <property type="entry name" value="GH16_2"/>
    <property type="match status" value="1"/>
</dbReference>
<dbReference type="EMBL" id="KQ085896">
    <property type="protein sequence ID" value="KLO18260.1"/>
    <property type="molecule type" value="Genomic_DNA"/>
</dbReference>
<protein>
    <recommendedName>
        <fullName evidence="4">GH16 domain-containing protein</fullName>
    </recommendedName>
</protein>
<dbReference type="GO" id="GO:0004553">
    <property type="term" value="F:hydrolase activity, hydrolyzing O-glycosyl compounds"/>
    <property type="evidence" value="ECO:0007669"/>
    <property type="project" value="InterPro"/>
</dbReference>
<organism evidence="5 6">
    <name type="scientific">Schizopora paradoxa</name>
    <dbReference type="NCBI Taxonomy" id="27342"/>
    <lineage>
        <taxon>Eukaryota</taxon>
        <taxon>Fungi</taxon>
        <taxon>Dikarya</taxon>
        <taxon>Basidiomycota</taxon>
        <taxon>Agaricomycotina</taxon>
        <taxon>Agaricomycetes</taxon>
        <taxon>Hymenochaetales</taxon>
        <taxon>Schizoporaceae</taxon>
        <taxon>Schizopora</taxon>
    </lineage>
</organism>
<evidence type="ECO:0000256" key="1">
    <source>
        <dbReference type="SAM" id="MobiDB-lite"/>
    </source>
</evidence>
<dbReference type="InterPro" id="IPR000757">
    <property type="entry name" value="Beta-glucanase-like"/>
</dbReference>
<reference evidence="5 6" key="1">
    <citation type="submission" date="2015-04" db="EMBL/GenBank/DDBJ databases">
        <title>Complete genome sequence of Schizopora paradoxa KUC8140, a cosmopolitan wood degrader in East Asia.</title>
        <authorList>
            <consortium name="DOE Joint Genome Institute"/>
            <person name="Min B."/>
            <person name="Park H."/>
            <person name="Jang Y."/>
            <person name="Kim J.-J."/>
            <person name="Kim K.H."/>
            <person name="Pangilinan J."/>
            <person name="Lipzen A."/>
            <person name="Riley R."/>
            <person name="Grigoriev I.V."/>
            <person name="Spatafora J.W."/>
            <person name="Choi I.-G."/>
        </authorList>
    </citation>
    <scope>NUCLEOTIDE SEQUENCE [LARGE SCALE GENOMIC DNA]</scope>
    <source>
        <strain evidence="5 6">KUC8140</strain>
    </source>
</reference>
<feature type="signal peptide" evidence="3">
    <location>
        <begin position="1"/>
        <end position="23"/>
    </location>
</feature>
<evidence type="ECO:0000313" key="5">
    <source>
        <dbReference type="EMBL" id="KLO18260.1"/>
    </source>
</evidence>
<keyword evidence="2" id="KW-0472">Membrane</keyword>
<dbReference type="GO" id="GO:0009251">
    <property type="term" value="P:glucan catabolic process"/>
    <property type="evidence" value="ECO:0007669"/>
    <property type="project" value="TreeGrafter"/>
</dbReference>
<dbReference type="STRING" id="27342.A0A0H2S1N7"/>
<keyword evidence="6" id="KW-1185">Reference proteome</keyword>
<keyword evidence="3" id="KW-0732">Signal</keyword>
<dbReference type="PANTHER" id="PTHR10963">
    <property type="entry name" value="GLYCOSYL HYDROLASE-RELATED"/>
    <property type="match status" value="1"/>
</dbReference>